<accession>A0AC34GPJ7</accession>
<dbReference type="WBParaSite" id="ES5_v2.g6238.t1">
    <property type="protein sequence ID" value="ES5_v2.g6238.t1"/>
    <property type="gene ID" value="ES5_v2.g6238"/>
</dbReference>
<organism evidence="1 2">
    <name type="scientific">Panagrolaimus sp. ES5</name>
    <dbReference type="NCBI Taxonomy" id="591445"/>
    <lineage>
        <taxon>Eukaryota</taxon>
        <taxon>Metazoa</taxon>
        <taxon>Ecdysozoa</taxon>
        <taxon>Nematoda</taxon>
        <taxon>Chromadorea</taxon>
        <taxon>Rhabditida</taxon>
        <taxon>Tylenchina</taxon>
        <taxon>Panagrolaimomorpha</taxon>
        <taxon>Panagrolaimoidea</taxon>
        <taxon>Panagrolaimidae</taxon>
        <taxon>Panagrolaimus</taxon>
    </lineage>
</organism>
<reference evidence="2" key="1">
    <citation type="submission" date="2022-11" db="UniProtKB">
        <authorList>
            <consortium name="WormBaseParasite"/>
        </authorList>
    </citation>
    <scope>IDENTIFICATION</scope>
</reference>
<dbReference type="Proteomes" id="UP000887579">
    <property type="component" value="Unplaced"/>
</dbReference>
<evidence type="ECO:0000313" key="1">
    <source>
        <dbReference type="Proteomes" id="UP000887579"/>
    </source>
</evidence>
<evidence type="ECO:0000313" key="2">
    <source>
        <dbReference type="WBParaSite" id="ES5_v2.g6238.t1"/>
    </source>
</evidence>
<protein>
    <submittedName>
        <fullName evidence="2">Uncharacterized protein</fullName>
    </submittedName>
</protein>
<name>A0AC34GPJ7_9BILA</name>
<sequence length="71" mass="8684">MFELANKNLIFFIFFFRLLLLKFKTFFDPTLKRIRQLRRPAIFSLSFVPLCIPILFFPFVFLHCSLSFMHF</sequence>
<proteinExistence type="predicted"/>